<keyword evidence="3" id="KW-1185">Reference proteome</keyword>
<evidence type="ECO:0000256" key="1">
    <source>
        <dbReference type="SAM" id="MobiDB-lite"/>
    </source>
</evidence>
<feature type="compositionally biased region" description="Basic and acidic residues" evidence="1">
    <location>
        <begin position="1"/>
        <end position="17"/>
    </location>
</feature>
<sequence>MENTNKQEDRKVTRLPDAEAEGAGNFGAEPDNDPTAGNTPNAISALSETAQLPEAENPQEPTPLAEEGNRTGGEPSEDIVARHADSERDEQAADQQMEERGLPKDMTIEEE</sequence>
<gene>
    <name evidence="2" type="ordered locus">Tter_0111</name>
</gene>
<feature type="compositionally biased region" description="Polar residues" evidence="1">
    <location>
        <begin position="35"/>
        <end position="50"/>
    </location>
</feature>
<protein>
    <submittedName>
        <fullName evidence="2">2',3'-cyclic nucleotide 2'-phosphodiesterase/3'-nucleotidase bifunctional periplasmic protein</fullName>
    </submittedName>
</protein>
<dbReference type="STRING" id="525904.Tter_0111"/>
<evidence type="ECO:0000313" key="3">
    <source>
        <dbReference type="Proteomes" id="UP000000323"/>
    </source>
</evidence>
<dbReference type="EMBL" id="CP001825">
    <property type="protein sequence ID" value="ACZ41033.1"/>
    <property type="molecule type" value="Genomic_DNA"/>
</dbReference>
<organism evidence="2 3">
    <name type="scientific">Thermobaculum terrenum (strain ATCC BAA-798 / CCMEE 7001 / YNP1)</name>
    <dbReference type="NCBI Taxonomy" id="525904"/>
    <lineage>
        <taxon>Bacteria</taxon>
        <taxon>Bacillati</taxon>
        <taxon>Chloroflexota</taxon>
        <taxon>Chloroflexia</taxon>
        <taxon>Candidatus Thermobaculales</taxon>
        <taxon>Candidatus Thermobaculaceae</taxon>
        <taxon>Thermobaculum</taxon>
    </lineage>
</organism>
<name>D1CDM7_THET1</name>
<evidence type="ECO:0000313" key="2">
    <source>
        <dbReference type="EMBL" id="ACZ41033.1"/>
    </source>
</evidence>
<dbReference type="KEGG" id="ttr:Tter_0111"/>
<feature type="compositionally biased region" description="Basic and acidic residues" evidence="1">
    <location>
        <begin position="79"/>
        <end position="111"/>
    </location>
</feature>
<accession>D1CDM7</accession>
<feature type="region of interest" description="Disordered" evidence="1">
    <location>
        <begin position="1"/>
        <end position="111"/>
    </location>
</feature>
<dbReference type="Proteomes" id="UP000000323">
    <property type="component" value="Chromosome 1"/>
</dbReference>
<proteinExistence type="predicted"/>
<dbReference type="AlphaFoldDB" id="D1CDM7"/>
<dbReference type="HOGENOM" id="CLU_2157202_0_0_0"/>
<reference evidence="3" key="1">
    <citation type="journal article" date="2010" name="Stand. Genomic Sci.">
        <title>Complete genome sequence of 'Thermobaculum terrenum' type strain (YNP1).</title>
        <authorList>
            <person name="Kiss H."/>
            <person name="Cleland D."/>
            <person name="Lapidus A."/>
            <person name="Lucas S."/>
            <person name="Glavina Del Rio T."/>
            <person name="Nolan M."/>
            <person name="Tice H."/>
            <person name="Han C."/>
            <person name="Goodwin L."/>
            <person name="Pitluck S."/>
            <person name="Liolios K."/>
            <person name="Ivanova N."/>
            <person name="Mavromatis K."/>
            <person name="Ovchinnikova G."/>
            <person name="Pati A."/>
            <person name="Chen A."/>
            <person name="Palaniappan K."/>
            <person name="Land M."/>
            <person name="Hauser L."/>
            <person name="Chang Y."/>
            <person name="Jeffries C."/>
            <person name="Lu M."/>
            <person name="Brettin T."/>
            <person name="Detter J."/>
            <person name="Goker M."/>
            <person name="Tindall B."/>
            <person name="Beck B."/>
            <person name="McDermott T."/>
            <person name="Woyke T."/>
            <person name="Bristow J."/>
            <person name="Eisen J."/>
            <person name="Markowitz V."/>
            <person name="Hugenholtz P."/>
            <person name="Kyrpides N."/>
            <person name="Klenk H."/>
            <person name="Cheng J."/>
        </authorList>
    </citation>
    <scope>NUCLEOTIDE SEQUENCE [LARGE SCALE GENOMIC DNA]</scope>
    <source>
        <strain evidence="3">ATCC BAA-798 / YNP1</strain>
    </source>
</reference>
<dbReference type="RefSeq" id="WP_012874068.1">
    <property type="nucleotide sequence ID" value="NC_013525.1"/>
</dbReference>